<accession>T1F655</accession>
<keyword evidence="1" id="KW-0812">Transmembrane</keyword>
<feature type="transmembrane region" description="Helical" evidence="1">
    <location>
        <begin position="6"/>
        <end position="23"/>
    </location>
</feature>
<gene>
    <name evidence="3" type="primary">20204304</name>
    <name evidence="2" type="ORF">HELRODRAFT_172928</name>
</gene>
<reference evidence="3" key="3">
    <citation type="submission" date="2015-06" db="UniProtKB">
        <authorList>
            <consortium name="EnsemblMetazoa"/>
        </authorList>
    </citation>
    <scope>IDENTIFICATION</scope>
</reference>
<dbReference type="EnsemblMetazoa" id="HelroT172928">
    <property type="protein sequence ID" value="HelroP172928"/>
    <property type="gene ID" value="HelroG172928"/>
</dbReference>
<dbReference type="KEGG" id="hro:HELRODRAFT_172928"/>
<evidence type="ECO:0000256" key="1">
    <source>
        <dbReference type="SAM" id="Phobius"/>
    </source>
</evidence>
<dbReference type="GeneID" id="20204304"/>
<dbReference type="CTD" id="20204304"/>
<dbReference type="HOGENOM" id="CLU_1306066_0_0_1"/>
<keyword evidence="4" id="KW-1185">Reference proteome</keyword>
<dbReference type="EMBL" id="KB096551">
    <property type="protein sequence ID" value="ESO03901.1"/>
    <property type="molecule type" value="Genomic_DNA"/>
</dbReference>
<dbReference type="RefSeq" id="XP_009017837.1">
    <property type="nucleotide sequence ID" value="XM_009019589.1"/>
</dbReference>
<keyword evidence="1" id="KW-1133">Transmembrane helix</keyword>
<protein>
    <submittedName>
        <fullName evidence="2 3">Uncharacterized protein</fullName>
    </submittedName>
</protein>
<dbReference type="InParanoid" id="T1F655"/>
<dbReference type="Proteomes" id="UP000015101">
    <property type="component" value="Unassembled WGS sequence"/>
</dbReference>
<evidence type="ECO:0000313" key="2">
    <source>
        <dbReference type="EMBL" id="ESO03901.1"/>
    </source>
</evidence>
<organism evidence="3 4">
    <name type="scientific">Helobdella robusta</name>
    <name type="common">Californian leech</name>
    <dbReference type="NCBI Taxonomy" id="6412"/>
    <lineage>
        <taxon>Eukaryota</taxon>
        <taxon>Metazoa</taxon>
        <taxon>Spiralia</taxon>
        <taxon>Lophotrochozoa</taxon>
        <taxon>Annelida</taxon>
        <taxon>Clitellata</taxon>
        <taxon>Hirudinea</taxon>
        <taxon>Rhynchobdellida</taxon>
        <taxon>Glossiphoniidae</taxon>
        <taxon>Helobdella</taxon>
    </lineage>
</organism>
<evidence type="ECO:0000313" key="3">
    <source>
        <dbReference type="EnsemblMetazoa" id="HelroP172928"/>
    </source>
</evidence>
<reference evidence="2 4" key="2">
    <citation type="journal article" date="2013" name="Nature">
        <title>Insights into bilaterian evolution from three spiralian genomes.</title>
        <authorList>
            <person name="Simakov O."/>
            <person name="Marletaz F."/>
            <person name="Cho S.J."/>
            <person name="Edsinger-Gonzales E."/>
            <person name="Havlak P."/>
            <person name="Hellsten U."/>
            <person name="Kuo D.H."/>
            <person name="Larsson T."/>
            <person name="Lv J."/>
            <person name="Arendt D."/>
            <person name="Savage R."/>
            <person name="Osoegawa K."/>
            <person name="de Jong P."/>
            <person name="Grimwood J."/>
            <person name="Chapman J.A."/>
            <person name="Shapiro H."/>
            <person name="Aerts A."/>
            <person name="Otillar R.P."/>
            <person name="Terry A.Y."/>
            <person name="Boore J.L."/>
            <person name="Grigoriev I.V."/>
            <person name="Lindberg D.R."/>
            <person name="Seaver E.C."/>
            <person name="Weisblat D.A."/>
            <person name="Putnam N.H."/>
            <person name="Rokhsar D.S."/>
        </authorList>
    </citation>
    <scope>NUCLEOTIDE SEQUENCE</scope>
</reference>
<reference evidence="4" key="1">
    <citation type="submission" date="2012-12" db="EMBL/GenBank/DDBJ databases">
        <authorList>
            <person name="Hellsten U."/>
            <person name="Grimwood J."/>
            <person name="Chapman J.A."/>
            <person name="Shapiro H."/>
            <person name="Aerts A."/>
            <person name="Otillar R.P."/>
            <person name="Terry A.Y."/>
            <person name="Boore J.L."/>
            <person name="Simakov O."/>
            <person name="Marletaz F."/>
            <person name="Cho S.-J."/>
            <person name="Edsinger-Gonzales E."/>
            <person name="Havlak P."/>
            <person name="Kuo D.-H."/>
            <person name="Larsson T."/>
            <person name="Lv J."/>
            <person name="Arendt D."/>
            <person name="Savage R."/>
            <person name="Osoegawa K."/>
            <person name="de Jong P."/>
            <person name="Lindberg D.R."/>
            <person name="Seaver E.C."/>
            <person name="Weisblat D.A."/>
            <person name="Putnam N.H."/>
            <person name="Grigoriev I.V."/>
            <person name="Rokhsar D.S."/>
        </authorList>
    </citation>
    <scope>NUCLEOTIDE SEQUENCE</scope>
</reference>
<dbReference type="EMBL" id="AMQM01004409">
    <property type="status" value="NOT_ANNOTATED_CDS"/>
    <property type="molecule type" value="Genomic_DNA"/>
</dbReference>
<keyword evidence="1" id="KW-0472">Membrane</keyword>
<proteinExistence type="predicted"/>
<dbReference type="AlphaFoldDB" id="T1F655"/>
<evidence type="ECO:0000313" key="4">
    <source>
        <dbReference type="Proteomes" id="UP000015101"/>
    </source>
</evidence>
<name>T1F655_HELRO</name>
<sequence>MLKLQHVTAAVGLFVALSAYLILHSNTFTFRLQKIINHNASIVFHFLRNPSFLVDINFNVRAVHELDLKHEGNYTEHRHYIVSEYFQHIGVMNVSAYSTSNSKELSTNIYYSTFYGLLTAEVMYKIKQIKLQNGESSGISQSAATNLNYPEIDVSKHDIIITSYSNVIQTCTLTYPWILRAFVNRTYYETNKNMLDVLETAINTELKVQEK</sequence>